<dbReference type="KEGG" id="etd:ETAF_3206"/>
<dbReference type="AlphaFoldDB" id="A0A0H3DVM2"/>
<accession>A0A0H3DVM2</accession>
<evidence type="ECO:0000313" key="1">
    <source>
        <dbReference type="EMBL" id="ADM43309.1"/>
    </source>
</evidence>
<reference evidence="2" key="1">
    <citation type="submission" date="2010-08" db="EMBL/GenBank/DDBJ databases">
        <title>Genome comparisons of Edwardsiella bacteria analysed using deep sequencing technology.</title>
        <authorList>
            <person name="van Soest J.J."/>
            <person name="Henkel C.V."/>
            <person name="Jansen H.J."/>
            <person name="van den Hondel C.A.M.J.J."/>
            <person name="Bloemberg G.V."/>
            <person name="Meijer A.H."/>
            <person name="Spaink H.P."/>
        </authorList>
    </citation>
    <scope>NUCLEOTIDE SEQUENCE [LARGE SCALE GENOMIC DNA]</scope>
    <source>
        <strain evidence="2">FL6-60</strain>
    </source>
</reference>
<dbReference type="PATRIC" id="fig|718251.5.peg.3339"/>
<sequence length="346" mass="39035">MGVYGLALLTLLLIPGVNASRLPDGEQPLPLPLPESLRQRALPHSGDLRGQQIDNHLIAIGMYLSVMDDDPRSCWAPYQIASALAAQGNPEMAERYLQISVRRGYWYYYHLLENPAFIPLHSRPAFRQILAETQRRYLAFAREQEARPFFAIPSGASPKEGWPVIVYLHAFAQSAKLDAEKRAFYRQLGVAYVEINGTQQLSESAFRWSTVNAQSTQRAVQRALNDLQTQTTVNPRRIYLVGSGQGALHAARLLQDSPSQYAGALLIAPQGEIAAADTPLNNRRIYLVDFAHNAAAQRQVAGLDRLFSPTNQVQRTRFDSDVDSQPRWQQRYSQPLRWLMDDRRTP</sequence>
<dbReference type="EMBL" id="CP002154">
    <property type="protein sequence ID" value="ADM43309.1"/>
    <property type="molecule type" value="Genomic_DNA"/>
</dbReference>
<dbReference type="Proteomes" id="UP000002230">
    <property type="component" value="Chromosome"/>
</dbReference>
<dbReference type="SUPFAM" id="SSF53474">
    <property type="entry name" value="alpha/beta-Hydrolases"/>
    <property type="match status" value="1"/>
</dbReference>
<reference evidence="1 2" key="2">
    <citation type="journal article" date="2011" name="BMC Immunol.">
        <title>Comparison of static immersion and intravenous injection systems for exposure of zebrafish embryos to the natural pathogen Edwardsiella tarda.</title>
        <authorList>
            <person name="van Soest J.J."/>
            <person name="Stockhammer O.W."/>
            <person name="Ordas A."/>
            <person name="Bloemberg G.V."/>
            <person name="Spaink H.P."/>
            <person name="Meijer A.H."/>
        </authorList>
    </citation>
    <scope>NUCLEOTIDE SEQUENCE [LARGE SCALE GENOMIC DNA]</scope>
    <source>
        <strain evidence="1 2">FL6-60</strain>
    </source>
</reference>
<keyword evidence="2" id="KW-1185">Reference proteome</keyword>
<dbReference type="InterPro" id="IPR029058">
    <property type="entry name" value="AB_hydrolase_fold"/>
</dbReference>
<organism evidence="1 2">
    <name type="scientific">Edwardsiella tarda (strain FL6-60)</name>
    <dbReference type="NCBI Taxonomy" id="718251"/>
    <lineage>
        <taxon>Bacteria</taxon>
        <taxon>Pseudomonadati</taxon>
        <taxon>Pseudomonadota</taxon>
        <taxon>Gammaproteobacteria</taxon>
        <taxon>Enterobacterales</taxon>
        <taxon>Hafniaceae</taxon>
        <taxon>Edwardsiella</taxon>
    </lineage>
</organism>
<gene>
    <name evidence="1" type="ordered locus">ETAF_3206</name>
</gene>
<name>A0A0H3DVM2_EDWTF</name>
<protein>
    <submittedName>
        <fullName evidence="1">Uncharacterized protein</fullName>
    </submittedName>
</protein>
<dbReference type="NCBIfam" id="NF047558">
    <property type="entry name" value="TPR_END_plus"/>
    <property type="match status" value="1"/>
</dbReference>
<dbReference type="HOGENOM" id="CLU_792008_0_0_6"/>
<proteinExistence type="predicted"/>
<evidence type="ECO:0000313" key="2">
    <source>
        <dbReference type="Proteomes" id="UP000002230"/>
    </source>
</evidence>
<dbReference type="Gene3D" id="3.40.50.1820">
    <property type="entry name" value="alpha/beta hydrolase"/>
    <property type="match status" value="1"/>
</dbReference>